<dbReference type="Proteomes" id="UP000094236">
    <property type="component" value="Unassembled WGS sequence"/>
</dbReference>
<comment type="pathway">
    <text evidence="2 6">Protein modification; protein neddylation.</text>
</comment>
<dbReference type="GO" id="GO:0005737">
    <property type="term" value="C:cytoplasm"/>
    <property type="evidence" value="ECO:0007669"/>
    <property type="project" value="UniProtKB-SubCell"/>
</dbReference>
<dbReference type="EMBL" id="KV454011">
    <property type="protein sequence ID" value="ODV98097.1"/>
    <property type="molecule type" value="Genomic_DNA"/>
</dbReference>
<evidence type="ECO:0000313" key="8">
    <source>
        <dbReference type="EMBL" id="ODV98097.1"/>
    </source>
</evidence>
<accession>A0A1E4U276</accession>
<evidence type="ECO:0000313" key="9">
    <source>
        <dbReference type="Proteomes" id="UP000094236"/>
    </source>
</evidence>
<dbReference type="InterPro" id="IPR000594">
    <property type="entry name" value="ThiF_NAD_FAD-bd"/>
</dbReference>
<keyword evidence="5 6" id="KW-0833">Ubl conjugation pathway</keyword>
<evidence type="ECO:0000256" key="5">
    <source>
        <dbReference type="ARBA" id="ARBA00022786"/>
    </source>
</evidence>
<dbReference type="AlphaFoldDB" id="A0A1E4U276"/>
<proteinExistence type="inferred from homology"/>
<keyword evidence="4" id="KW-0963">Cytoplasm</keyword>
<comment type="function">
    <text evidence="6">Regulatory subunit of the dimeric UBA3-ULA1 E1 enzyme.</text>
</comment>
<evidence type="ECO:0000256" key="6">
    <source>
        <dbReference type="PIRNR" id="PIRNR039099"/>
    </source>
</evidence>
<feature type="domain" description="THIF-type NAD/FAD binding fold" evidence="7">
    <location>
        <begin position="20"/>
        <end position="497"/>
    </location>
</feature>
<organism evidence="8 9">
    <name type="scientific">Pachysolen tannophilus NRRL Y-2460</name>
    <dbReference type="NCBI Taxonomy" id="669874"/>
    <lineage>
        <taxon>Eukaryota</taxon>
        <taxon>Fungi</taxon>
        <taxon>Dikarya</taxon>
        <taxon>Ascomycota</taxon>
        <taxon>Saccharomycotina</taxon>
        <taxon>Pichiomycetes</taxon>
        <taxon>Pachysolenaceae</taxon>
        <taxon>Pachysolen</taxon>
    </lineage>
</organism>
<evidence type="ECO:0000256" key="1">
    <source>
        <dbReference type="ARBA" id="ARBA00004496"/>
    </source>
</evidence>
<name>A0A1E4U276_PACTA</name>
<comment type="subcellular location">
    <subcellularLocation>
        <location evidence="1">Cytoplasm</location>
    </subcellularLocation>
</comment>
<dbReference type="PIRSF" id="PIRSF039099">
    <property type="entry name" value="APP-BP1"/>
    <property type="match status" value="1"/>
</dbReference>
<evidence type="ECO:0000256" key="3">
    <source>
        <dbReference type="ARBA" id="ARBA00006868"/>
    </source>
</evidence>
<dbReference type="PANTHER" id="PTHR10953:SF29">
    <property type="entry name" value="NEDD8-ACTIVATING ENZYME E1 REGULATORY SUBUNIT"/>
    <property type="match status" value="1"/>
</dbReference>
<gene>
    <name evidence="8" type="ORF">PACTADRAFT_31508</name>
</gene>
<sequence>MDSSKEMAYGDNKVNKLDKYDRQLRLWALNGQSSLENAHICLINVTTTNIELLKNLILPGCSNFTIIDDKLLEKDLSTNFFWSEAESNISIVENLKDLNPDANVNLLEESIQNILNKNDIEFWEQFSVVITDDSLIFNDYEQKIVDILWHKNIPFIKNLSYGFYGFTKIVLREHPIIETHPQSLTDLRIDCPWKELKEYIDSINLDEADSTEHAHIPYVIILIKSLEIWKSEHDDKPPVDYKEKQQFKKLIESFSKYPNEPNFAEAVQFSWRASQSTNLPESINELLNDVNDVNLTTPLFWIYVKALKKFLKKTMDMISDTVNYVSLQNIYRKKFEADKRMFIDEVEKLLISIGRSLDEVDNELAAAFCKNSRFILIQKGTKCKLKLDDNIIQQINTVANLKKHDVCLRPYSPEENYTKLFKSLKDIFKNNGVNEENISDTLSSVLKEFSRSGGIELHNIASFMGGIGSQEVLKLVTGQYIPLDNTFVFDGIRSTSENWKI</sequence>
<reference evidence="9" key="1">
    <citation type="submission" date="2016-05" db="EMBL/GenBank/DDBJ databases">
        <title>Comparative genomics of biotechnologically important yeasts.</title>
        <authorList>
            <consortium name="DOE Joint Genome Institute"/>
            <person name="Riley R."/>
            <person name="Haridas S."/>
            <person name="Wolfe K.H."/>
            <person name="Lopes M.R."/>
            <person name="Hittinger C.T."/>
            <person name="Goker M."/>
            <person name="Salamov A."/>
            <person name="Wisecaver J."/>
            <person name="Long T.M."/>
            <person name="Aerts A.L."/>
            <person name="Barry K."/>
            <person name="Choi C."/>
            <person name="Clum A."/>
            <person name="Coughlan A.Y."/>
            <person name="Deshpande S."/>
            <person name="Douglass A.P."/>
            <person name="Hanson S.J."/>
            <person name="Klenk H.-P."/>
            <person name="Labutti K."/>
            <person name="Lapidus A."/>
            <person name="Lindquist E."/>
            <person name="Lipzen A."/>
            <person name="Meier-Kolthoff J.P."/>
            <person name="Ohm R.A."/>
            <person name="Otillar R.P."/>
            <person name="Pangilinan J."/>
            <person name="Peng Y."/>
            <person name="Rokas A."/>
            <person name="Rosa C.A."/>
            <person name="Scheuner C."/>
            <person name="Sibirny A.A."/>
            <person name="Slot J.C."/>
            <person name="Stielow J.B."/>
            <person name="Sun H."/>
            <person name="Kurtzman C.P."/>
            <person name="Blackwell M."/>
            <person name="Grigoriev I.V."/>
            <person name="Jeffries T.W."/>
        </authorList>
    </citation>
    <scope>NUCLEOTIDE SEQUENCE [LARGE SCALE GENOMIC DNA]</scope>
    <source>
        <strain evidence="9">NRRL Y-2460</strain>
    </source>
</reference>
<dbReference type="InterPro" id="IPR030667">
    <property type="entry name" value="APP-BP1"/>
</dbReference>
<dbReference type="SUPFAM" id="SSF69572">
    <property type="entry name" value="Activating enzymes of the ubiquitin-like proteins"/>
    <property type="match status" value="1"/>
</dbReference>
<comment type="similarity">
    <text evidence="3 6">Belongs to the ubiquitin-activating E1 family. ULA1 subfamily.</text>
</comment>
<dbReference type="GO" id="GO:0045116">
    <property type="term" value="P:protein neddylation"/>
    <property type="evidence" value="ECO:0007669"/>
    <property type="project" value="UniProtKB-UniRule"/>
</dbReference>
<dbReference type="Gene3D" id="3.40.50.720">
    <property type="entry name" value="NAD(P)-binding Rossmann-like Domain"/>
    <property type="match status" value="1"/>
</dbReference>
<evidence type="ECO:0000256" key="4">
    <source>
        <dbReference type="ARBA" id="ARBA00022490"/>
    </source>
</evidence>
<dbReference type="GO" id="GO:0019781">
    <property type="term" value="F:NEDD8 activating enzyme activity"/>
    <property type="evidence" value="ECO:0007669"/>
    <property type="project" value="UniProtKB-UniRule"/>
</dbReference>
<dbReference type="OrthoDB" id="1708823at2759"/>
<dbReference type="STRING" id="669874.A0A1E4U276"/>
<evidence type="ECO:0000259" key="7">
    <source>
        <dbReference type="Pfam" id="PF00899"/>
    </source>
</evidence>
<dbReference type="InterPro" id="IPR035985">
    <property type="entry name" value="Ubiquitin-activating_enz"/>
</dbReference>
<dbReference type="PANTHER" id="PTHR10953">
    <property type="entry name" value="UBIQUITIN-ACTIVATING ENZYME E1"/>
    <property type="match status" value="1"/>
</dbReference>
<protein>
    <recommendedName>
        <fullName evidence="6">NEDD8-activating enzyme E1 regulatory subunit</fullName>
    </recommendedName>
</protein>
<keyword evidence="9" id="KW-1185">Reference proteome</keyword>
<dbReference type="UniPathway" id="UPA00885"/>
<evidence type="ECO:0000256" key="2">
    <source>
        <dbReference type="ARBA" id="ARBA00005032"/>
    </source>
</evidence>
<dbReference type="InterPro" id="IPR045886">
    <property type="entry name" value="ThiF/MoeB/HesA"/>
</dbReference>
<dbReference type="Pfam" id="PF00899">
    <property type="entry name" value="ThiF"/>
    <property type="match status" value="1"/>
</dbReference>